<feature type="compositionally biased region" description="Acidic residues" evidence="1">
    <location>
        <begin position="827"/>
        <end position="836"/>
    </location>
</feature>
<dbReference type="AlphaFoldDB" id="A0A8K0P9N2"/>
<evidence type="ECO:0000256" key="1">
    <source>
        <dbReference type="SAM" id="MobiDB-lite"/>
    </source>
</evidence>
<proteinExistence type="predicted"/>
<comment type="caution">
    <text evidence="2">The sequence shown here is derived from an EMBL/GenBank/DDBJ whole genome shotgun (WGS) entry which is preliminary data.</text>
</comment>
<feature type="compositionally biased region" description="Polar residues" evidence="1">
    <location>
        <begin position="213"/>
        <end position="249"/>
    </location>
</feature>
<feature type="region of interest" description="Disordered" evidence="1">
    <location>
        <begin position="593"/>
        <end position="650"/>
    </location>
</feature>
<dbReference type="EMBL" id="JAESVG020000010">
    <property type="protein sequence ID" value="KAG8623610.1"/>
    <property type="molecule type" value="Genomic_DNA"/>
</dbReference>
<organism evidence="2 3">
    <name type="scientific">Elsinoe batatas</name>
    <dbReference type="NCBI Taxonomy" id="2601811"/>
    <lineage>
        <taxon>Eukaryota</taxon>
        <taxon>Fungi</taxon>
        <taxon>Dikarya</taxon>
        <taxon>Ascomycota</taxon>
        <taxon>Pezizomycotina</taxon>
        <taxon>Dothideomycetes</taxon>
        <taxon>Dothideomycetidae</taxon>
        <taxon>Myriangiales</taxon>
        <taxon>Elsinoaceae</taxon>
        <taxon>Elsinoe</taxon>
    </lineage>
</organism>
<feature type="region of interest" description="Disordered" evidence="1">
    <location>
        <begin position="355"/>
        <end position="400"/>
    </location>
</feature>
<keyword evidence="3" id="KW-1185">Reference proteome</keyword>
<name>A0A8K0P9N2_9PEZI</name>
<feature type="compositionally biased region" description="Polar residues" evidence="1">
    <location>
        <begin position="355"/>
        <end position="367"/>
    </location>
</feature>
<feature type="compositionally biased region" description="Low complexity" evidence="1">
    <location>
        <begin position="475"/>
        <end position="486"/>
    </location>
</feature>
<evidence type="ECO:0000313" key="3">
    <source>
        <dbReference type="Proteomes" id="UP000809789"/>
    </source>
</evidence>
<feature type="compositionally biased region" description="Low complexity" evidence="1">
    <location>
        <begin position="804"/>
        <end position="813"/>
    </location>
</feature>
<gene>
    <name evidence="2" type="ORF">KVT40_008586</name>
</gene>
<evidence type="ECO:0000313" key="2">
    <source>
        <dbReference type="EMBL" id="KAG8623610.1"/>
    </source>
</evidence>
<accession>A0A8K0P9N2</accession>
<feature type="region of interest" description="Disordered" evidence="1">
    <location>
        <begin position="773"/>
        <end position="848"/>
    </location>
</feature>
<feature type="compositionally biased region" description="Acidic residues" evidence="1">
    <location>
        <begin position="256"/>
        <end position="274"/>
    </location>
</feature>
<sequence>MNLRGQFLPGPVAASSSADFFANFLWIQLHVSAITDSSINVPSPVNTEAMSSVSAASLLSSFTIYRSQPFEVGPIYTTPPPSDHSDIIDNNLILAGERRLDRVPETPPSEPTSMPAKRGRPSLAKKSESPIPQRQAGKLPIVSTRQKLVLAPKPTDVYDPPRSPKNPSSKVSKKSTPRKTTRSAKSAKTSSRKIKAEPISQRHARSAPDNSKKMSNVLNASQAQGTRRSGRIQDQSTALQEVVGDSQQRPLHISDEDTDQDELSDVDGDDEDESSQLVETSHHKRPDLDHGLAVIHAQQTIDTTSCNTLHQDDFDTLAARGVQSLLGSMLPASAKVKSQAPSLKPASTILSSKIRQNHTQGDCSLNPQADPDGLASGKETSERNTLSRSPGNVQHASAAAAPAKADLVEMLKGESTSDLLMDASQNSPLQYDKRMDKVLVEDSVPLRPSLLEGSVDDNHAAVPTTALAGADEAHQASQSSALSSHSTKSMVPDSYDLFNDNQAQLETSESEQDPANDRPASPRPNPDHQETLTSNNHIDEIELGVNLDSSPTLAAHDSPHRAPSDYSESTGARSKTYQTSFAALHFLSEPVKATSSTGMLSPSNIVSHKRRGSADGDVSPGKRIRLGRMPLTSNKQNASEQASRYQESPSRSVHFMDDLTSHENHKLALAVPLEAASGTLLQNDKPNTSLQTFMARSGDTALPDHASTHESHARTSIGDQDAFADKLGKIINECFAKQIMPRIEAIEFDIKSQRTTKPPPQSAPDPTHYAVHARQRNHTSDHDDRGSHPGSPMKDLSTGRPIFNNNKSNSNSSRKGRQVTRPRAGSDDSDSSDSSDEGSSMDGSTLIEDEHLRRRQWIDSLQKHQKSVFEELQDISEALTINLIDKEQAVERICTRFKREGDMLISAAHSERAKTVQLYEERLDSTATRLKRNLTSALKELSSNTRTVATLGKLDEPSNTTTAQVKLTSIISAW</sequence>
<reference evidence="2" key="1">
    <citation type="submission" date="2021-07" db="EMBL/GenBank/DDBJ databases">
        <title>Elsinoe batatas strain:CRI-CJ2 Genome sequencing and assembly.</title>
        <authorList>
            <person name="Huang L."/>
        </authorList>
    </citation>
    <scope>NUCLEOTIDE SEQUENCE</scope>
    <source>
        <strain evidence="2">CRI-CJ2</strain>
    </source>
</reference>
<feature type="region of interest" description="Disordered" evidence="1">
    <location>
        <begin position="549"/>
        <end position="573"/>
    </location>
</feature>
<feature type="compositionally biased region" description="Polar residues" evidence="1">
    <location>
        <begin position="593"/>
        <end position="606"/>
    </location>
</feature>
<protein>
    <submittedName>
        <fullName evidence="2">Uncharacterized protein</fullName>
    </submittedName>
</protein>
<dbReference type="OrthoDB" id="10404665at2759"/>
<feature type="compositionally biased region" description="Basic and acidic residues" evidence="1">
    <location>
        <begin position="778"/>
        <end position="787"/>
    </location>
</feature>
<feature type="region of interest" description="Disordered" evidence="1">
    <location>
        <begin position="99"/>
        <end position="285"/>
    </location>
</feature>
<dbReference type="Proteomes" id="UP000809789">
    <property type="component" value="Unassembled WGS sequence"/>
</dbReference>
<feature type="compositionally biased region" description="Polar residues" evidence="1">
    <location>
        <begin position="631"/>
        <end position="650"/>
    </location>
</feature>
<feature type="compositionally biased region" description="Basic residues" evidence="1">
    <location>
        <begin position="171"/>
        <end position="182"/>
    </location>
</feature>
<feature type="region of interest" description="Disordered" evidence="1">
    <location>
        <begin position="470"/>
        <end position="532"/>
    </location>
</feature>
<feature type="compositionally biased region" description="Polar residues" evidence="1">
    <location>
        <begin position="383"/>
        <end position="395"/>
    </location>
</feature>